<evidence type="ECO:0000313" key="1">
    <source>
        <dbReference type="EMBL" id="WMV08736.1"/>
    </source>
</evidence>
<accession>A0AAF0T838</accession>
<protein>
    <submittedName>
        <fullName evidence="1">Uncharacterized protein</fullName>
    </submittedName>
</protein>
<reference evidence="1" key="1">
    <citation type="submission" date="2023-08" db="EMBL/GenBank/DDBJ databases">
        <title>A de novo genome assembly of Solanum verrucosum Schlechtendal, a Mexican diploid species geographically isolated from the other diploid A-genome species in potato relatives.</title>
        <authorList>
            <person name="Hosaka K."/>
        </authorList>
    </citation>
    <scope>NUCLEOTIDE SEQUENCE</scope>
    <source>
        <tissue evidence="1">Young leaves</tissue>
    </source>
</reference>
<dbReference type="Proteomes" id="UP001234989">
    <property type="component" value="Chromosome 1"/>
</dbReference>
<organism evidence="1 2">
    <name type="scientific">Solanum verrucosum</name>
    <dbReference type="NCBI Taxonomy" id="315347"/>
    <lineage>
        <taxon>Eukaryota</taxon>
        <taxon>Viridiplantae</taxon>
        <taxon>Streptophyta</taxon>
        <taxon>Embryophyta</taxon>
        <taxon>Tracheophyta</taxon>
        <taxon>Spermatophyta</taxon>
        <taxon>Magnoliopsida</taxon>
        <taxon>eudicotyledons</taxon>
        <taxon>Gunneridae</taxon>
        <taxon>Pentapetalae</taxon>
        <taxon>asterids</taxon>
        <taxon>lamiids</taxon>
        <taxon>Solanales</taxon>
        <taxon>Solanaceae</taxon>
        <taxon>Solanoideae</taxon>
        <taxon>Solaneae</taxon>
        <taxon>Solanum</taxon>
    </lineage>
</organism>
<feature type="non-terminal residue" evidence="1">
    <location>
        <position position="1"/>
    </location>
</feature>
<evidence type="ECO:0000313" key="2">
    <source>
        <dbReference type="Proteomes" id="UP001234989"/>
    </source>
</evidence>
<gene>
    <name evidence="1" type="ORF">MTR67_002121</name>
</gene>
<dbReference type="AlphaFoldDB" id="A0AAF0T838"/>
<name>A0AAF0T838_SOLVR</name>
<sequence length="77" mass="9050">STQFTSQFCKSFQKHLATQVGLTRLFILSNNSYQLSIQMAPFEELYQRRCRSPICWFEVNGFTFIGLELVHEDIKKV</sequence>
<keyword evidence="2" id="KW-1185">Reference proteome</keyword>
<proteinExistence type="predicted"/>
<dbReference type="EMBL" id="CP133612">
    <property type="protein sequence ID" value="WMV08736.1"/>
    <property type="molecule type" value="Genomic_DNA"/>
</dbReference>